<gene>
    <name evidence="1" type="ORF">KP509_33G052000</name>
</gene>
<reference evidence="1" key="1">
    <citation type="submission" date="2021-08" db="EMBL/GenBank/DDBJ databases">
        <title>WGS assembly of Ceratopteris richardii.</title>
        <authorList>
            <person name="Marchant D.B."/>
            <person name="Chen G."/>
            <person name="Jenkins J."/>
            <person name="Shu S."/>
            <person name="Leebens-Mack J."/>
            <person name="Grimwood J."/>
            <person name="Schmutz J."/>
            <person name="Soltis P."/>
            <person name="Soltis D."/>
            <person name="Chen Z.-H."/>
        </authorList>
    </citation>
    <scope>NUCLEOTIDE SEQUENCE</scope>
    <source>
        <strain evidence="1">Whitten #5841</strain>
        <tissue evidence="1">Leaf</tissue>
    </source>
</reference>
<proteinExistence type="predicted"/>
<evidence type="ECO:0000313" key="2">
    <source>
        <dbReference type="Proteomes" id="UP000825935"/>
    </source>
</evidence>
<dbReference type="OrthoDB" id="2735536at2759"/>
<protein>
    <submittedName>
        <fullName evidence="1">Uncharacterized protein</fullName>
    </submittedName>
</protein>
<accession>A0A8T2QRE6</accession>
<sequence length="134" mass="15631">MTSSIGAVAMDPQRDPDVVVDESCWSNLDYCKETKLLLLTKAVGATKKRRYAWPSFAKKKRRYYCNEETKVLLQRNEGAPMKSNQSLNHIGCRVHFLEEEPARYSNQLTREECDSMNLQERNAYLLFIQISTYR</sequence>
<keyword evidence="2" id="KW-1185">Reference proteome</keyword>
<evidence type="ECO:0000313" key="1">
    <source>
        <dbReference type="EMBL" id="KAH7285941.1"/>
    </source>
</evidence>
<comment type="caution">
    <text evidence="1">The sequence shown here is derived from an EMBL/GenBank/DDBJ whole genome shotgun (WGS) entry which is preliminary data.</text>
</comment>
<dbReference type="Gene3D" id="3.40.50.720">
    <property type="entry name" value="NAD(P)-binding Rossmann-like Domain"/>
    <property type="match status" value="1"/>
</dbReference>
<name>A0A8T2QRE6_CERRI</name>
<dbReference type="AlphaFoldDB" id="A0A8T2QRE6"/>
<dbReference type="EMBL" id="CM035438">
    <property type="protein sequence ID" value="KAH7285941.1"/>
    <property type="molecule type" value="Genomic_DNA"/>
</dbReference>
<organism evidence="1 2">
    <name type="scientific">Ceratopteris richardii</name>
    <name type="common">Triangle waterfern</name>
    <dbReference type="NCBI Taxonomy" id="49495"/>
    <lineage>
        <taxon>Eukaryota</taxon>
        <taxon>Viridiplantae</taxon>
        <taxon>Streptophyta</taxon>
        <taxon>Embryophyta</taxon>
        <taxon>Tracheophyta</taxon>
        <taxon>Polypodiopsida</taxon>
        <taxon>Polypodiidae</taxon>
        <taxon>Polypodiales</taxon>
        <taxon>Pteridineae</taxon>
        <taxon>Pteridaceae</taxon>
        <taxon>Parkerioideae</taxon>
        <taxon>Ceratopteris</taxon>
    </lineage>
</organism>
<dbReference type="Proteomes" id="UP000825935">
    <property type="component" value="Chromosome 33"/>
</dbReference>